<keyword evidence="22" id="KW-0472">Membrane</keyword>
<dbReference type="GO" id="GO:0043066">
    <property type="term" value="P:negative regulation of apoptotic process"/>
    <property type="evidence" value="ECO:0007669"/>
    <property type="project" value="UniProtKB-ARBA"/>
</dbReference>
<evidence type="ECO:0000256" key="5">
    <source>
        <dbReference type="ARBA" id="ARBA00012513"/>
    </source>
</evidence>
<dbReference type="InterPro" id="IPR008271">
    <property type="entry name" value="Ser/Thr_kinase_AS"/>
</dbReference>
<dbReference type="GO" id="GO:0004674">
    <property type="term" value="F:protein serine/threonine kinase activity"/>
    <property type="evidence" value="ECO:0007669"/>
    <property type="project" value="UniProtKB-KW"/>
</dbReference>
<reference evidence="30" key="3">
    <citation type="submission" date="2025-09" db="UniProtKB">
        <authorList>
            <consortium name="Ensembl"/>
        </authorList>
    </citation>
    <scope>IDENTIFICATION</scope>
</reference>
<keyword evidence="17" id="KW-0460">Magnesium</keyword>
<dbReference type="PROSITE" id="PS00108">
    <property type="entry name" value="PROTEIN_KINASE_ST"/>
    <property type="match status" value="1"/>
</dbReference>
<evidence type="ECO:0000256" key="9">
    <source>
        <dbReference type="ARBA" id="ARBA00022679"/>
    </source>
</evidence>
<evidence type="ECO:0000256" key="13">
    <source>
        <dbReference type="ARBA" id="ARBA00022777"/>
    </source>
</evidence>
<evidence type="ECO:0000256" key="23">
    <source>
        <dbReference type="ARBA" id="ARBA00038349"/>
    </source>
</evidence>
<proteinExistence type="inferred from homology"/>
<dbReference type="Gene3D" id="1.10.510.10">
    <property type="entry name" value="Transferase(Phosphotransferase) domain 1"/>
    <property type="match status" value="1"/>
</dbReference>
<dbReference type="InterPro" id="IPR011009">
    <property type="entry name" value="Kinase-like_dom_sf"/>
</dbReference>
<evidence type="ECO:0000256" key="16">
    <source>
        <dbReference type="ARBA" id="ARBA00022840"/>
    </source>
</evidence>
<accession>H3BE17</accession>
<dbReference type="InterPro" id="IPR000719">
    <property type="entry name" value="Prot_kinase_dom"/>
</dbReference>
<evidence type="ECO:0000256" key="1">
    <source>
        <dbReference type="ARBA" id="ARBA00001946"/>
    </source>
</evidence>
<dbReference type="SUPFAM" id="SSF56112">
    <property type="entry name" value="Protein kinase-like (PK-like)"/>
    <property type="match status" value="1"/>
</dbReference>
<evidence type="ECO:0000256" key="22">
    <source>
        <dbReference type="ARBA" id="ARBA00023136"/>
    </source>
</evidence>
<evidence type="ECO:0000256" key="20">
    <source>
        <dbReference type="ARBA" id="ARBA00023006"/>
    </source>
</evidence>
<dbReference type="GO" id="GO:0000422">
    <property type="term" value="P:autophagy of mitochondrion"/>
    <property type="evidence" value="ECO:0007669"/>
    <property type="project" value="TreeGrafter"/>
</dbReference>
<evidence type="ECO:0000256" key="27">
    <source>
        <dbReference type="ARBA" id="ARBA00071830"/>
    </source>
</evidence>
<dbReference type="EMBL" id="AFYH01035138">
    <property type="status" value="NOT_ANNOTATED_CDS"/>
    <property type="molecule type" value="Genomic_DNA"/>
</dbReference>
<dbReference type="GO" id="GO:0005743">
    <property type="term" value="C:mitochondrial inner membrane"/>
    <property type="evidence" value="ECO:0007669"/>
    <property type="project" value="UniProtKB-SubCell"/>
</dbReference>
<keyword evidence="21" id="KW-0496">Mitochondrion</keyword>
<dbReference type="GO" id="GO:0006950">
    <property type="term" value="P:response to stress"/>
    <property type="evidence" value="ECO:0007669"/>
    <property type="project" value="UniProtKB-ARBA"/>
</dbReference>
<dbReference type="FunFam" id="1.10.510.10:FF:000418">
    <property type="entry name" value="PTEN induced kinase 1"/>
    <property type="match status" value="1"/>
</dbReference>
<keyword evidence="6" id="KW-0963">Cytoplasm</keyword>
<keyword evidence="31" id="KW-1185">Reference proteome</keyword>
<dbReference type="Bgee" id="ENSLACG00000017697">
    <property type="expression patterns" value="Expressed in muscle tissue and 6 other cell types or tissues"/>
</dbReference>
<keyword evidence="9" id="KW-0808">Transferase</keyword>
<keyword evidence="18" id="KW-0809">Transit peptide</keyword>
<dbReference type="AlphaFoldDB" id="H3BE17"/>
<evidence type="ECO:0000256" key="6">
    <source>
        <dbReference type="ARBA" id="ARBA00022490"/>
    </source>
</evidence>
<organism evidence="30 31">
    <name type="scientific">Latimeria chalumnae</name>
    <name type="common">Coelacanth</name>
    <dbReference type="NCBI Taxonomy" id="7897"/>
    <lineage>
        <taxon>Eukaryota</taxon>
        <taxon>Metazoa</taxon>
        <taxon>Chordata</taxon>
        <taxon>Craniata</taxon>
        <taxon>Vertebrata</taxon>
        <taxon>Euteleostomi</taxon>
        <taxon>Coelacanthiformes</taxon>
        <taxon>Coelacanthidae</taxon>
        <taxon>Latimeria</taxon>
    </lineage>
</organism>
<dbReference type="GO" id="GO:0005741">
    <property type="term" value="C:mitochondrial outer membrane"/>
    <property type="evidence" value="ECO:0007669"/>
    <property type="project" value="UniProtKB-SubCell"/>
</dbReference>
<sequence>MLFNGKKRNHENPLRPFQHQGYRLDEYQIGQRIGKGCNAAIYEAAIPLPPDASPDSEEVEGSSLGSSIEILEKETYSPEIKLQQGSSFPYAVKMLWNVEAGSSSEDILSTMGQELVPASPSALSGEYGTIAIKGRFSCSRKNLEPHPNIIQVIRAFTSKVPLLPRAWTDYPDVLPARLNPAGLGHDRTLFLVMKNYPCTLHQYLQVCIPDSRLATMMILQLLEGVDHLVQHGIAHRDLKSDNILLEFDSAGFPRLVIADFGCCLADEHLGLKLPFTSWYVDRGRNGSLMAPEVATAIPGPNVVIDYKKSDAWAVGAIAYEILGIPNPFYRSGTRRLESKSYRENQLPLLPNAVLGDIREVVKLLLHRNPNQRPSARIAANMLYLSLWGKELLAMDKVGTEEVACWLLVQSAAALLTSSLKSSGSAVEAELRRCFLTNLGYEELRAAATLLLLGRERCVQDSALRSLE</sequence>
<dbReference type="Ensembl" id="ENSLACT00000020276.1">
    <property type="protein sequence ID" value="ENSLACP00000020138.1"/>
    <property type="gene ID" value="ENSLACG00000017697.1"/>
</dbReference>
<keyword evidence="8" id="KW-0597">Phosphoprotein</keyword>
<evidence type="ECO:0000313" key="30">
    <source>
        <dbReference type="Ensembl" id="ENSLACP00000020138.1"/>
    </source>
</evidence>
<dbReference type="OMA" id="TCCSLRN"/>
<dbReference type="PROSITE" id="PS50011">
    <property type="entry name" value="PROTEIN_KINASE_DOM"/>
    <property type="match status" value="1"/>
</dbReference>
<evidence type="ECO:0000256" key="11">
    <source>
        <dbReference type="ARBA" id="ARBA00022723"/>
    </source>
</evidence>
<gene>
    <name evidence="30" type="primary">PINK1</name>
</gene>
<evidence type="ECO:0000256" key="19">
    <source>
        <dbReference type="ARBA" id="ARBA00022989"/>
    </source>
</evidence>
<dbReference type="PANTHER" id="PTHR22972">
    <property type="entry name" value="SERINE/THREONINE PROTEIN KINASE"/>
    <property type="match status" value="1"/>
</dbReference>
<evidence type="ECO:0000256" key="8">
    <source>
        <dbReference type="ARBA" id="ARBA00022553"/>
    </source>
</evidence>
<dbReference type="HOGENOM" id="CLU_022208_1_0_1"/>
<dbReference type="GO" id="GO:0005783">
    <property type="term" value="C:endoplasmic reticulum"/>
    <property type="evidence" value="ECO:0007669"/>
    <property type="project" value="UniProtKB-ARBA"/>
</dbReference>
<evidence type="ECO:0000256" key="28">
    <source>
        <dbReference type="ARBA" id="ARBA00074253"/>
    </source>
</evidence>
<dbReference type="GeneTree" id="ENSGT00390000001206"/>
<keyword evidence="11" id="KW-0479">Metal-binding</keyword>
<keyword evidence="20" id="KW-0072">Autophagy</keyword>
<evidence type="ECO:0000256" key="3">
    <source>
        <dbReference type="ARBA" id="ARBA00004514"/>
    </source>
</evidence>
<keyword evidence="10" id="KW-0812">Transmembrane</keyword>
<dbReference type="InParanoid" id="H3BE17"/>
<dbReference type="GO" id="GO:0005524">
    <property type="term" value="F:ATP binding"/>
    <property type="evidence" value="ECO:0007669"/>
    <property type="project" value="UniProtKB-KW"/>
</dbReference>
<dbReference type="GO" id="GO:0005829">
    <property type="term" value="C:cytosol"/>
    <property type="evidence" value="ECO:0007669"/>
    <property type="project" value="UniProtKB-SubCell"/>
</dbReference>
<evidence type="ECO:0000256" key="12">
    <source>
        <dbReference type="ARBA" id="ARBA00022741"/>
    </source>
</evidence>
<dbReference type="GO" id="GO:0090141">
    <property type="term" value="P:positive regulation of mitochondrial fission"/>
    <property type="evidence" value="ECO:0007669"/>
    <property type="project" value="TreeGrafter"/>
</dbReference>
<dbReference type="GO" id="GO:0046872">
    <property type="term" value="F:metal ion binding"/>
    <property type="evidence" value="ECO:0007669"/>
    <property type="project" value="UniProtKB-KW"/>
</dbReference>
<comment type="catalytic activity">
    <reaction evidence="25">
        <text>L-seryl-[protein] + ATP = O-phospho-L-seryl-[protein] + ADP + H(+)</text>
        <dbReference type="Rhea" id="RHEA:17989"/>
        <dbReference type="Rhea" id="RHEA-COMP:9863"/>
        <dbReference type="Rhea" id="RHEA-COMP:11604"/>
        <dbReference type="ChEBI" id="CHEBI:15378"/>
        <dbReference type="ChEBI" id="CHEBI:29999"/>
        <dbReference type="ChEBI" id="CHEBI:30616"/>
        <dbReference type="ChEBI" id="CHEBI:83421"/>
        <dbReference type="ChEBI" id="CHEBI:456216"/>
        <dbReference type="EC" id="2.7.11.1"/>
    </reaction>
</comment>
<evidence type="ECO:0000259" key="29">
    <source>
        <dbReference type="PROSITE" id="PS50011"/>
    </source>
</evidence>
<dbReference type="Proteomes" id="UP000008672">
    <property type="component" value="Unassembled WGS sequence"/>
</dbReference>
<evidence type="ECO:0000256" key="10">
    <source>
        <dbReference type="ARBA" id="ARBA00022692"/>
    </source>
</evidence>
<evidence type="ECO:0000256" key="2">
    <source>
        <dbReference type="ARBA" id="ARBA00004434"/>
    </source>
</evidence>
<keyword evidence="13" id="KW-0418">Kinase</keyword>
<evidence type="ECO:0000256" key="15">
    <source>
        <dbReference type="ARBA" id="ARBA00022792"/>
    </source>
</evidence>
<reference evidence="30" key="2">
    <citation type="submission" date="2025-08" db="UniProtKB">
        <authorList>
            <consortium name="Ensembl"/>
        </authorList>
    </citation>
    <scope>IDENTIFICATION</scope>
</reference>
<comment type="cofactor">
    <cofactor evidence="1">
        <name>Mg(2+)</name>
        <dbReference type="ChEBI" id="CHEBI:18420"/>
    </cofactor>
</comment>
<dbReference type="eggNOG" id="KOG4158">
    <property type="taxonomic scope" value="Eukaryota"/>
</dbReference>
<evidence type="ECO:0000256" key="21">
    <source>
        <dbReference type="ARBA" id="ARBA00023128"/>
    </source>
</evidence>
<keyword evidence="19" id="KW-1133">Transmembrane helix</keyword>
<dbReference type="SMART" id="SM00220">
    <property type="entry name" value="S_TKc"/>
    <property type="match status" value="1"/>
</dbReference>
<dbReference type="PANTHER" id="PTHR22972:SF7">
    <property type="entry name" value="SERINE_THREONINE-PROTEIN KINASE PINK1, MITOCHONDRIAL"/>
    <property type="match status" value="1"/>
</dbReference>
<evidence type="ECO:0000256" key="18">
    <source>
        <dbReference type="ARBA" id="ARBA00022946"/>
    </source>
</evidence>
<dbReference type="InterPro" id="IPR051511">
    <property type="entry name" value="MitoQC_Scaffold_Kinases"/>
</dbReference>
<keyword evidence="15" id="KW-0999">Mitochondrion inner membrane</keyword>
<dbReference type="STRING" id="7897.ENSLACP00000020138"/>
<keyword evidence="12" id="KW-0547">Nucleotide-binding</keyword>
<comment type="subunit">
    <text evidence="26">Upon mitochondrial depolarization, it forms a supercomplex with TOM and TIM23 complexes. PINK1-TOM-TIM23 supercomplex formation requires PINK1 interaction with TOMM20 and TOMM70 and is critical for PINK1 stabilization at the outer mitochondrial membrane, kinase activation and downstream mitophagy. Upon mitochondrial depolarization, interacts with TIMM23; the interaction is required for PINK1 accumulation at the outer mitochondrial membrane, kinase activation by autophosphorylation and PRKN recruitement to mitochondria. Interacts with PRKN. Interacts with FBXO7. Forms a complex with PRKN and PARK7. Interacts with NENF.</text>
</comment>
<evidence type="ECO:0000256" key="4">
    <source>
        <dbReference type="ARBA" id="ARBA00004572"/>
    </source>
</evidence>
<evidence type="ECO:0000256" key="17">
    <source>
        <dbReference type="ARBA" id="ARBA00022842"/>
    </source>
</evidence>
<keyword evidence="16" id="KW-0067">ATP-binding</keyword>
<dbReference type="Pfam" id="PF00069">
    <property type="entry name" value="Pkinase"/>
    <property type="match status" value="1"/>
</dbReference>
<evidence type="ECO:0000256" key="26">
    <source>
        <dbReference type="ARBA" id="ARBA00062732"/>
    </source>
</evidence>
<evidence type="ECO:0000313" key="31">
    <source>
        <dbReference type="Proteomes" id="UP000008672"/>
    </source>
</evidence>
<evidence type="ECO:0000256" key="14">
    <source>
        <dbReference type="ARBA" id="ARBA00022787"/>
    </source>
</evidence>
<comment type="catalytic activity">
    <reaction evidence="24">
        <text>L-threonyl-[protein] + ATP = O-phospho-L-threonyl-[protein] + ADP + H(+)</text>
        <dbReference type="Rhea" id="RHEA:46608"/>
        <dbReference type="Rhea" id="RHEA-COMP:11060"/>
        <dbReference type="Rhea" id="RHEA-COMP:11605"/>
        <dbReference type="ChEBI" id="CHEBI:15378"/>
        <dbReference type="ChEBI" id="CHEBI:30013"/>
        <dbReference type="ChEBI" id="CHEBI:30616"/>
        <dbReference type="ChEBI" id="CHEBI:61977"/>
        <dbReference type="ChEBI" id="CHEBI:456216"/>
        <dbReference type="EC" id="2.7.11.1"/>
    </reaction>
</comment>
<comment type="subcellular location">
    <subcellularLocation>
        <location evidence="3">Cytoplasm</location>
        <location evidence="3">Cytosol</location>
    </subcellularLocation>
    <subcellularLocation>
        <location evidence="2">Mitochondrion inner membrane</location>
        <topology evidence="2">Single-pass membrane protein</topology>
    </subcellularLocation>
    <subcellularLocation>
        <location evidence="4">Mitochondrion outer membrane</location>
        <topology evidence="4">Single-pass membrane protein</topology>
    </subcellularLocation>
</comment>
<reference evidence="31" key="1">
    <citation type="submission" date="2011-08" db="EMBL/GenBank/DDBJ databases">
        <title>The draft genome of Latimeria chalumnae.</title>
        <authorList>
            <person name="Di Palma F."/>
            <person name="Alfoldi J."/>
            <person name="Johnson J."/>
            <person name="Berlin A."/>
            <person name="Gnerre S."/>
            <person name="Jaffe D."/>
            <person name="MacCallum I."/>
            <person name="Young S."/>
            <person name="Walker B.J."/>
            <person name="Lander E."/>
            <person name="Lindblad-Toh K."/>
        </authorList>
    </citation>
    <scope>NUCLEOTIDE SEQUENCE [LARGE SCALE GENOMIC DNA]</scope>
    <source>
        <strain evidence="31">Wild caught</strain>
    </source>
</reference>
<comment type="similarity">
    <text evidence="23">Belongs to the protein kinase superfamily.</text>
</comment>
<name>H3BE17_LATCH</name>
<dbReference type="FunCoup" id="H3BE17">
    <property type="interactions" value="959"/>
</dbReference>
<evidence type="ECO:0000256" key="24">
    <source>
        <dbReference type="ARBA" id="ARBA00047899"/>
    </source>
</evidence>
<dbReference type="EMBL" id="AFYH01035139">
    <property type="status" value="NOT_ANNOTATED_CDS"/>
    <property type="molecule type" value="Genomic_DNA"/>
</dbReference>
<dbReference type="EMBL" id="AFYH01035137">
    <property type="status" value="NOT_ANNOTATED_CDS"/>
    <property type="molecule type" value="Genomic_DNA"/>
</dbReference>
<keyword evidence="14" id="KW-1000">Mitochondrion outer membrane</keyword>
<keyword evidence="7" id="KW-0723">Serine/threonine-protein kinase</keyword>
<feature type="domain" description="Protein kinase" evidence="29">
    <location>
        <begin position="27"/>
        <end position="384"/>
    </location>
</feature>
<dbReference type="EMBL" id="AFYH01035140">
    <property type="status" value="NOT_ANNOTATED_CDS"/>
    <property type="molecule type" value="Genomic_DNA"/>
</dbReference>
<evidence type="ECO:0000256" key="7">
    <source>
        <dbReference type="ARBA" id="ARBA00022527"/>
    </source>
</evidence>
<protein>
    <recommendedName>
        <fullName evidence="28">Serine/threonine-protein kinase PINK1, mitochondrial</fullName>
        <ecNumber evidence="5">2.7.11.1</ecNumber>
    </recommendedName>
    <alternativeName>
        <fullName evidence="27">Serine/threonine-protein kinase Pink1, mitochondrial</fullName>
    </alternativeName>
</protein>
<dbReference type="EC" id="2.7.11.1" evidence="5"/>
<evidence type="ECO:0000256" key="25">
    <source>
        <dbReference type="ARBA" id="ARBA00048679"/>
    </source>
</evidence>